<evidence type="ECO:0000256" key="5">
    <source>
        <dbReference type="ARBA" id="ARBA00022640"/>
    </source>
</evidence>
<dbReference type="InterPro" id="IPR006703">
    <property type="entry name" value="G_AIG1"/>
</dbReference>
<keyword evidence="6" id="KW-0812">Transmembrane</keyword>
<dbReference type="VEuPathDB" id="FungiDB:MMYC01_210056"/>
<keyword evidence="8" id="KW-0547">Nucleotide-binding</keyword>
<keyword evidence="9" id="KW-0378">Hydrolase</keyword>
<keyword evidence="4" id="KW-0150">Chloroplast</keyword>
<reference evidence="19 20" key="1">
    <citation type="journal article" date="2016" name="Genome Announc.">
        <title>Genome Sequence of Madurella mycetomatis mm55, Isolated from a Human Mycetoma Case in Sudan.</title>
        <authorList>
            <person name="Smit S."/>
            <person name="Derks M.F."/>
            <person name="Bervoets S."/>
            <person name="Fahal A."/>
            <person name="van Leeuwen W."/>
            <person name="van Belkum A."/>
            <person name="van de Sande W.W."/>
        </authorList>
    </citation>
    <scope>NUCLEOTIDE SEQUENCE [LARGE SCALE GENOMIC DNA]</scope>
    <source>
        <strain evidence="20">mm55</strain>
    </source>
</reference>
<evidence type="ECO:0000256" key="9">
    <source>
        <dbReference type="ARBA" id="ARBA00022801"/>
    </source>
</evidence>
<dbReference type="EMBL" id="LCTW02000430">
    <property type="protein sequence ID" value="KXX73720.1"/>
    <property type="molecule type" value="Genomic_DNA"/>
</dbReference>
<accession>A0A175VRP6</accession>
<dbReference type="InterPro" id="IPR027417">
    <property type="entry name" value="P-loop_NTPase"/>
</dbReference>
<proteinExistence type="predicted"/>
<keyword evidence="11" id="KW-0460">Magnesium</keyword>
<keyword evidence="13" id="KW-1133">Transmembrane helix</keyword>
<comment type="cofactor">
    <cofactor evidence="1">
        <name>Mg(2+)</name>
        <dbReference type="ChEBI" id="CHEBI:18420"/>
    </cofactor>
</comment>
<dbReference type="PANTHER" id="PTHR10903">
    <property type="entry name" value="GTPASE, IMAP FAMILY MEMBER-RELATED"/>
    <property type="match status" value="1"/>
</dbReference>
<dbReference type="AlphaFoldDB" id="A0A175VRP6"/>
<evidence type="ECO:0000313" key="20">
    <source>
        <dbReference type="Proteomes" id="UP000078237"/>
    </source>
</evidence>
<dbReference type="SUPFAM" id="SSF52540">
    <property type="entry name" value="P-loop containing nucleoside triphosphate hydrolases"/>
    <property type="match status" value="1"/>
</dbReference>
<keyword evidence="3" id="KW-0813">Transport</keyword>
<evidence type="ECO:0000259" key="18">
    <source>
        <dbReference type="Pfam" id="PF04548"/>
    </source>
</evidence>
<dbReference type="STRING" id="100816.A0A175VRP6"/>
<dbReference type="InterPro" id="IPR045058">
    <property type="entry name" value="GIMA/IAN/Toc"/>
</dbReference>
<dbReference type="Gene3D" id="3.40.50.300">
    <property type="entry name" value="P-loop containing nucleotide triphosphate hydrolases"/>
    <property type="match status" value="1"/>
</dbReference>
<dbReference type="GO" id="GO:0005525">
    <property type="term" value="F:GTP binding"/>
    <property type="evidence" value="ECO:0007669"/>
    <property type="project" value="UniProtKB-KW"/>
</dbReference>
<dbReference type="GO" id="GO:0015031">
    <property type="term" value="P:protein transport"/>
    <property type="evidence" value="ECO:0007669"/>
    <property type="project" value="UniProtKB-KW"/>
</dbReference>
<keyword evidence="7" id="KW-0479">Metal-binding</keyword>
<evidence type="ECO:0000256" key="14">
    <source>
        <dbReference type="ARBA" id="ARBA00023134"/>
    </source>
</evidence>
<dbReference type="PANTHER" id="PTHR10903:SF135">
    <property type="entry name" value="TRANSLOCASE OF CHLOROPLAST 120, CHLOROPLASTIC-RELATED"/>
    <property type="match status" value="1"/>
</dbReference>
<dbReference type="Proteomes" id="UP000078237">
    <property type="component" value="Unassembled WGS sequence"/>
</dbReference>
<comment type="subcellular location">
    <subcellularLocation>
        <location evidence="2">Membrane</location>
        <topology evidence="2">Single-pass membrane protein</topology>
    </subcellularLocation>
    <subcellularLocation>
        <location evidence="16">Plastid</location>
        <location evidence="16">Chloroplast outer membrane</location>
    </subcellularLocation>
</comment>
<evidence type="ECO:0000256" key="7">
    <source>
        <dbReference type="ARBA" id="ARBA00022723"/>
    </source>
</evidence>
<keyword evidence="14" id="KW-0342">GTP-binding</keyword>
<evidence type="ECO:0000256" key="12">
    <source>
        <dbReference type="ARBA" id="ARBA00022927"/>
    </source>
</evidence>
<evidence type="ECO:0000256" key="13">
    <source>
        <dbReference type="ARBA" id="ARBA00022989"/>
    </source>
</evidence>
<organism evidence="19 20">
    <name type="scientific">Madurella mycetomatis</name>
    <dbReference type="NCBI Taxonomy" id="100816"/>
    <lineage>
        <taxon>Eukaryota</taxon>
        <taxon>Fungi</taxon>
        <taxon>Dikarya</taxon>
        <taxon>Ascomycota</taxon>
        <taxon>Pezizomycotina</taxon>
        <taxon>Sordariomycetes</taxon>
        <taxon>Sordariomycetidae</taxon>
        <taxon>Sordariales</taxon>
        <taxon>Sordariales incertae sedis</taxon>
        <taxon>Madurella</taxon>
    </lineage>
</organism>
<keyword evidence="5" id="KW-0934">Plastid</keyword>
<evidence type="ECO:0000256" key="16">
    <source>
        <dbReference type="ARBA" id="ARBA00024013"/>
    </source>
</evidence>
<keyword evidence="10" id="KW-1002">Plastid outer membrane</keyword>
<dbReference type="GO" id="GO:0046872">
    <property type="term" value="F:metal ion binding"/>
    <property type="evidence" value="ECO:0007669"/>
    <property type="project" value="UniProtKB-KW"/>
</dbReference>
<protein>
    <submittedName>
        <fullName evidence="19">GTP-binding protein A</fullName>
    </submittedName>
</protein>
<evidence type="ECO:0000256" key="17">
    <source>
        <dbReference type="SAM" id="MobiDB-lite"/>
    </source>
</evidence>
<evidence type="ECO:0000256" key="6">
    <source>
        <dbReference type="ARBA" id="ARBA00022692"/>
    </source>
</evidence>
<evidence type="ECO:0000256" key="4">
    <source>
        <dbReference type="ARBA" id="ARBA00022528"/>
    </source>
</evidence>
<evidence type="ECO:0000256" key="1">
    <source>
        <dbReference type="ARBA" id="ARBA00001946"/>
    </source>
</evidence>
<dbReference type="OrthoDB" id="8954335at2759"/>
<dbReference type="GO" id="GO:0016020">
    <property type="term" value="C:membrane"/>
    <property type="evidence" value="ECO:0007669"/>
    <property type="project" value="UniProtKB-SubCell"/>
</dbReference>
<evidence type="ECO:0000256" key="11">
    <source>
        <dbReference type="ARBA" id="ARBA00022842"/>
    </source>
</evidence>
<evidence type="ECO:0000256" key="15">
    <source>
        <dbReference type="ARBA" id="ARBA00023136"/>
    </source>
</evidence>
<dbReference type="Pfam" id="PF04548">
    <property type="entry name" value="AIG1"/>
    <property type="match status" value="1"/>
</dbReference>
<name>A0A175VRP6_9PEZI</name>
<keyword evidence="20" id="KW-1185">Reference proteome</keyword>
<comment type="caution">
    <text evidence="19">The sequence shown here is derived from an EMBL/GenBank/DDBJ whole genome shotgun (WGS) entry which is preliminary data.</text>
</comment>
<evidence type="ECO:0000256" key="8">
    <source>
        <dbReference type="ARBA" id="ARBA00022741"/>
    </source>
</evidence>
<evidence type="ECO:0000256" key="2">
    <source>
        <dbReference type="ARBA" id="ARBA00004167"/>
    </source>
</evidence>
<gene>
    <name evidence="19" type="ORF">MMYC01_210056</name>
</gene>
<evidence type="ECO:0000313" key="19">
    <source>
        <dbReference type="EMBL" id="KXX73720.1"/>
    </source>
</evidence>
<dbReference type="GO" id="GO:0016787">
    <property type="term" value="F:hydrolase activity"/>
    <property type="evidence" value="ECO:0007669"/>
    <property type="project" value="UniProtKB-KW"/>
</dbReference>
<evidence type="ECO:0000256" key="3">
    <source>
        <dbReference type="ARBA" id="ARBA00022448"/>
    </source>
</evidence>
<feature type="region of interest" description="Disordered" evidence="17">
    <location>
        <begin position="244"/>
        <end position="268"/>
    </location>
</feature>
<keyword evidence="12" id="KW-0653">Protein transport</keyword>
<evidence type="ECO:0000256" key="10">
    <source>
        <dbReference type="ARBA" id="ARBA00022805"/>
    </source>
</evidence>
<feature type="domain" description="AIG1-type G" evidence="18">
    <location>
        <begin position="16"/>
        <end position="151"/>
    </location>
</feature>
<keyword evidence="15" id="KW-0472">Membrane</keyword>
<sequence>MAPPKQTNRKKNEVMIALLGVTGAGKSTFASIASGNQLEIGHGVDPCTQQPSAVHFELDGRRVTLIDTPGFDDDKRSDLQILEAIFKWMTREGYLRHHLLDGLIFLHPITLNRVGGSERKRTRLLQEILGPKAYRRIIIATTMWGDLRSEEMAKSRLEGRISAGGVWNAMYSQGALMMPHDNTKESAHKIIQKIVETSDKHGKVRSQLESELVRDKGRVSGTSAGKELKLQILEELNFLKEHRDELQKEKPPRPSKEEQERKSQKWKEWRRWREEMLDLDRRIDAKEQDLKKLDSMVVRIKKFFGSFFGSHSKYT</sequence>